<dbReference type="GO" id="GO:0006508">
    <property type="term" value="P:proteolysis"/>
    <property type="evidence" value="ECO:0007669"/>
    <property type="project" value="InterPro"/>
</dbReference>
<comment type="caution">
    <text evidence="1">The sequence shown here is derived from an EMBL/GenBank/DDBJ whole genome shotgun (WGS) entry which is preliminary data.</text>
</comment>
<evidence type="ECO:0000313" key="2">
    <source>
        <dbReference type="Proteomes" id="UP000316639"/>
    </source>
</evidence>
<organism evidence="1 2">
    <name type="scientific">Lentzea tibetensis</name>
    <dbReference type="NCBI Taxonomy" id="2591470"/>
    <lineage>
        <taxon>Bacteria</taxon>
        <taxon>Bacillati</taxon>
        <taxon>Actinomycetota</taxon>
        <taxon>Actinomycetes</taxon>
        <taxon>Pseudonocardiales</taxon>
        <taxon>Pseudonocardiaceae</taxon>
        <taxon>Lentzea</taxon>
    </lineage>
</organism>
<dbReference type="InterPro" id="IPR037219">
    <property type="entry name" value="Peptidase_M41-like"/>
</dbReference>
<evidence type="ECO:0000313" key="1">
    <source>
        <dbReference type="EMBL" id="TWP51711.1"/>
    </source>
</evidence>
<sequence>MNPTTVVVDHDLATIAHHEAAHAVGALVSGNAVPKVRIWQATLAGWRGWTDMEFEESPDGDHAAAVALLAGVAAELAWLEEHDVLRSAWPHDVDASGAYDRTVVHECLARIPRAQRPSFRAVQGEADRLVAAHWGRITDLAARLIDARCLHHVTR</sequence>
<name>A0A563EW58_9PSEU</name>
<dbReference type="GO" id="GO:0004222">
    <property type="term" value="F:metalloendopeptidase activity"/>
    <property type="evidence" value="ECO:0007669"/>
    <property type="project" value="InterPro"/>
</dbReference>
<dbReference type="RefSeq" id="WP_146351327.1">
    <property type="nucleotide sequence ID" value="NZ_VOBR01000007.1"/>
</dbReference>
<keyword evidence="2" id="KW-1185">Reference proteome</keyword>
<dbReference type="EMBL" id="VOBR01000007">
    <property type="protein sequence ID" value="TWP51711.1"/>
    <property type="molecule type" value="Genomic_DNA"/>
</dbReference>
<dbReference type="OrthoDB" id="3691508at2"/>
<gene>
    <name evidence="1" type="ORF">FKR81_12650</name>
</gene>
<dbReference type="SUPFAM" id="SSF140990">
    <property type="entry name" value="FtsH protease domain-like"/>
    <property type="match status" value="1"/>
</dbReference>
<protein>
    <recommendedName>
        <fullName evidence="3">Peptidase M41 domain-containing protein</fullName>
    </recommendedName>
</protein>
<evidence type="ECO:0008006" key="3">
    <source>
        <dbReference type="Google" id="ProtNLM"/>
    </source>
</evidence>
<dbReference type="Proteomes" id="UP000316639">
    <property type="component" value="Unassembled WGS sequence"/>
</dbReference>
<dbReference type="AlphaFoldDB" id="A0A563EW58"/>
<accession>A0A563EW58</accession>
<proteinExistence type="predicted"/>
<reference evidence="1 2" key="1">
    <citation type="submission" date="2019-07" db="EMBL/GenBank/DDBJ databases">
        <title>Lentzea xizangensis sp. nov., isolated from Qinghai-Tibetan Plateau Soils.</title>
        <authorList>
            <person name="Huang J."/>
        </authorList>
    </citation>
    <scope>NUCLEOTIDE SEQUENCE [LARGE SCALE GENOMIC DNA]</scope>
    <source>
        <strain evidence="1 2">FXJ1.1311</strain>
    </source>
</reference>
<dbReference type="GO" id="GO:0004176">
    <property type="term" value="F:ATP-dependent peptidase activity"/>
    <property type="evidence" value="ECO:0007669"/>
    <property type="project" value="InterPro"/>
</dbReference>
<dbReference type="GO" id="GO:0005524">
    <property type="term" value="F:ATP binding"/>
    <property type="evidence" value="ECO:0007669"/>
    <property type="project" value="InterPro"/>
</dbReference>